<feature type="region of interest" description="Disordered" evidence="1">
    <location>
        <begin position="343"/>
        <end position="362"/>
    </location>
</feature>
<comment type="caution">
    <text evidence="2">The sequence shown here is derived from an EMBL/GenBank/DDBJ whole genome shotgun (WGS) entry which is preliminary data.</text>
</comment>
<protein>
    <submittedName>
        <fullName evidence="2">1904_t:CDS:1</fullName>
    </submittedName>
</protein>
<dbReference type="Proteomes" id="UP000789342">
    <property type="component" value="Unassembled WGS sequence"/>
</dbReference>
<dbReference type="PANTHER" id="PTHR38698:SF1">
    <property type="entry name" value="FUNGAL PROTEIN"/>
    <property type="match status" value="1"/>
</dbReference>
<name>A0A9N9N8V3_9GLOM</name>
<gene>
    <name evidence="2" type="ORF">AMORRO_LOCUS12925</name>
</gene>
<accession>A0A9N9N8V3</accession>
<organism evidence="2 3">
    <name type="scientific">Acaulospora morrowiae</name>
    <dbReference type="NCBI Taxonomy" id="94023"/>
    <lineage>
        <taxon>Eukaryota</taxon>
        <taxon>Fungi</taxon>
        <taxon>Fungi incertae sedis</taxon>
        <taxon>Mucoromycota</taxon>
        <taxon>Glomeromycotina</taxon>
        <taxon>Glomeromycetes</taxon>
        <taxon>Diversisporales</taxon>
        <taxon>Acaulosporaceae</taxon>
        <taxon>Acaulospora</taxon>
    </lineage>
</organism>
<dbReference type="InterPro" id="IPR031355">
    <property type="entry name" value="YBL010C/LAA2-like"/>
</dbReference>
<dbReference type="PANTHER" id="PTHR38698">
    <property type="entry name" value="EXPRESSED PROTEIN"/>
    <property type="match status" value="1"/>
</dbReference>
<dbReference type="Pfam" id="PF17104">
    <property type="entry name" value="YBL010C_LAA2"/>
    <property type="match status" value="1"/>
</dbReference>
<evidence type="ECO:0000313" key="3">
    <source>
        <dbReference type="Proteomes" id="UP000789342"/>
    </source>
</evidence>
<evidence type="ECO:0000256" key="1">
    <source>
        <dbReference type="SAM" id="MobiDB-lite"/>
    </source>
</evidence>
<dbReference type="EMBL" id="CAJVPV010020460">
    <property type="protein sequence ID" value="CAG8714739.1"/>
    <property type="molecule type" value="Genomic_DNA"/>
</dbReference>
<sequence length="422" mass="46636">VNVFRRRMEGYIESLKDEQINSTSAEDMEFSEFSESFTDFTSSEKIADPIENDSDDEFDEFVDFEEADFESASSFQEQTSSDQIVENTSVSRGSTLVCLDPASMDNITLHQNLDQALDNLFPSNSEFLSNENIISTESSGNKGLESIFSILGSSEIWQCISHESNEKPFQWKKSIIRKSFYTSLGITIEALEEVKPQSNINMISPSNSITVSTKVLRSTSAPVKPTTSSSAPVSRSSTPNSLSNSSHNNISSSSHNNLSKPKSSTAPKQLDVDLVKSLCSISEETLHTFTDSQLLDLKSNLLALSRQTSDTLTYWLDQREQTVMDSETYNQMIECLVGHAQKIRDGNGKQSRSSWDSRGLKSRKKSASAVVSGLASLSLSFKRHKGQQSSPKTPTSVKSEVSKHHTTTSGNNADIHERPLSM</sequence>
<keyword evidence="3" id="KW-1185">Reference proteome</keyword>
<reference evidence="2" key="1">
    <citation type="submission" date="2021-06" db="EMBL/GenBank/DDBJ databases">
        <authorList>
            <person name="Kallberg Y."/>
            <person name="Tangrot J."/>
            <person name="Rosling A."/>
        </authorList>
    </citation>
    <scope>NUCLEOTIDE SEQUENCE</scope>
    <source>
        <strain evidence="2">CL551</strain>
    </source>
</reference>
<dbReference type="AlphaFoldDB" id="A0A9N9N8V3"/>
<evidence type="ECO:0000313" key="2">
    <source>
        <dbReference type="EMBL" id="CAG8714739.1"/>
    </source>
</evidence>
<feature type="region of interest" description="Disordered" evidence="1">
    <location>
        <begin position="381"/>
        <end position="422"/>
    </location>
</feature>
<feature type="region of interest" description="Disordered" evidence="1">
    <location>
        <begin position="220"/>
        <end position="266"/>
    </location>
</feature>
<feature type="compositionally biased region" description="Polar residues" evidence="1">
    <location>
        <begin position="387"/>
        <end position="399"/>
    </location>
</feature>
<proteinExistence type="predicted"/>
<dbReference type="OrthoDB" id="5378975at2759"/>
<feature type="non-terminal residue" evidence="2">
    <location>
        <position position="422"/>
    </location>
</feature>
<feature type="compositionally biased region" description="Low complexity" evidence="1">
    <location>
        <begin position="225"/>
        <end position="264"/>
    </location>
</feature>